<evidence type="ECO:0000313" key="3">
    <source>
        <dbReference type="Proteomes" id="UP000324222"/>
    </source>
</evidence>
<feature type="compositionally biased region" description="Basic and acidic residues" evidence="1">
    <location>
        <begin position="67"/>
        <end position="80"/>
    </location>
</feature>
<protein>
    <submittedName>
        <fullName evidence="2">Uncharacterized protein</fullName>
    </submittedName>
</protein>
<reference evidence="2 3" key="1">
    <citation type="submission" date="2019-05" db="EMBL/GenBank/DDBJ databases">
        <title>Another draft genome of Portunus trituberculatus and its Hox gene families provides insights of decapod evolution.</title>
        <authorList>
            <person name="Jeong J.-H."/>
            <person name="Song I."/>
            <person name="Kim S."/>
            <person name="Choi T."/>
            <person name="Kim D."/>
            <person name="Ryu S."/>
            <person name="Kim W."/>
        </authorList>
    </citation>
    <scope>NUCLEOTIDE SEQUENCE [LARGE SCALE GENOMIC DNA]</scope>
    <source>
        <tissue evidence="2">Muscle</tissue>
    </source>
</reference>
<dbReference type="EMBL" id="VSRR010115207">
    <property type="protein sequence ID" value="MPC98700.1"/>
    <property type="molecule type" value="Genomic_DNA"/>
</dbReference>
<dbReference type="Proteomes" id="UP000324222">
    <property type="component" value="Unassembled WGS sequence"/>
</dbReference>
<organism evidence="2 3">
    <name type="scientific">Portunus trituberculatus</name>
    <name type="common">Swimming crab</name>
    <name type="synonym">Neptunus trituberculatus</name>
    <dbReference type="NCBI Taxonomy" id="210409"/>
    <lineage>
        <taxon>Eukaryota</taxon>
        <taxon>Metazoa</taxon>
        <taxon>Ecdysozoa</taxon>
        <taxon>Arthropoda</taxon>
        <taxon>Crustacea</taxon>
        <taxon>Multicrustacea</taxon>
        <taxon>Malacostraca</taxon>
        <taxon>Eumalacostraca</taxon>
        <taxon>Eucarida</taxon>
        <taxon>Decapoda</taxon>
        <taxon>Pleocyemata</taxon>
        <taxon>Brachyura</taxon>
        <taxon>Eubrachyura</taxon>
        <taxon>Portunoidea</taxon>
        <taxon>Portunidae</taxon>
        <taxon>Portuninae</taxon>
        <taxon>Portunus</taxon>
    </lineage>
</organism>
<evidence type="ECO:0000256" key="1">
    <source>
        <dbReference type="SAM" id="MobiDB-lite"/>
    </source>
</evidence>
<feature type="region of interest" description="Disordered" evidence="1">
    <location>
        <begin position="1"/>
        <end position="80"/>
    </location>
</feature>
<comment type="caution">
    <text evidence="2">The sequence shown here is derived from an EMBL/GenBank/DDBJ whole genome shotgun (WGS) entry which is preliminary data.</text>
</comment>
<proteinExistence type="predicted"/>
<evidence type="ECO:0000313" key="2">
    <source>
        <dbReference type="EMBL" id="MPC98700.1"/>
    </source>
</evidence>
<sequence>MDTGKVPEAASLEMEFCRPARPRRKYLHQTPSESATDASPLMNLGWEGRAWDGEVEEEGGGKRRKGEKGGARGRGSDGPE</sequence>
<name>A0A5B7JPH1_PORTR</name>
<gene>
    <name evidence="2" type="ORF">E2C01_094080</name>
</gene>
<dbReference type="AlphaFoldDB" id="A0A5B7JPH1"/>
<accession>A0A5B7JPH1</accession>
<keyword evidence="3" id="KW-1185">Reference proteome</keyword>